<dbReference type="Proteomes" id="UP000006701">
    <property type="component" value="Unassembled WGS sequence"/>
</dbReference>
<dbReference type="PANTHER" id="PTHR47204">
    <property type="entry name" value="OS02G0168900 PROTEIN"/>
    <property type="match status" value="1"/>
</dbReference>
<dbReference type="Pfam" id="PF08615">
    <property type="entry name" value="RNase_H2_suC"/>
    <property type="match status" value="1"/>
</dbReference>
<evidence type="ECO:0000313" key="1">
    <source>
        <dbReference type="EMBL" id="EAW11221.1"/>
    </source>
</evidence>
<dbReference type="KEGG" id="act:ACLA_089130"/>
<proteinExistence type="predicted"/>
<dbReference type="InterPro" id="IPR013924">
    <property type="entry name" value="RNase_H2_suC"/>
</dbReference>
<sequence length="98" mass="11279">MRTCRLHTFGGADCEADGLRFQKGIKNENFEADTQAEQEEPVKILEKQTTFDDFMVWGHEEVPAADDPFVKGVEEWLKMAEAVCETILVRDHRADHRI</sequence>
<keyword evidence="2" id="KW-1185">Reference proteome</keyword>
<dbReference type="OrthoDB" id="6222486at2759"/>
<dbReference type="AlphaFoldDB" id="A1CEC2"/>
<dbReference type="PANTHER" id="PTHR47204:SF1">
    <property type="entry name" value="RIBONUCLEASE H2 SUBUNIT C"/>
    <property type="match status" value="1"/>
</dbReference>
<dbReference type="Gene3D" id="2.40.128.680">
    <property type="match status" value="1"/>
</dbReference>
<dbReference type="GO" id="GO:0032299">
    <property type="term" value="C:ribonuclease H2 complex"/>
    <property type="evidence" value="ECO:0007669"/>
    <property type="project" value="InterPro"/>
</dbReference>
<dbReference type="STRING" id="344612.A1CEC2"/>
<organism evidence="1 2">
    <name type="scientific">Aspergillus clavatus (strain ATCC 1007 / CBS 513.65 / DSM 816 / NCTC 3887 / NRRL 1 / QM 1276 / 107)</name>
    <dbReference type="NCBI Taxonomy" id="344612"/>
    <lineage>
        <taxon>Eukaryota</taxon>
        <taxon>Fungi</taxon>
        <taxon>Dikarya</taxon>
        <taxon>Ascomycota</taxon>
        <taxon>Pezizomycotina</taxon>
        <taxon>Eurotiomycetes</taxon>
        <taxon>Eurotiomycetidae</taxon>
        <taxon>Eurotiales</taxon>
        <taxon>Aspergillaceae</taxon>
        <taxon>Aspergillus</taxon>
        <taxon>Aspergillus subgen. Fumigati</taxon>
    </lineage>
</organism>
<reference evidence="1 2" key="1">
    <citation type="journal article" date="2008" name="PLoS Genet.">
        <title>Genomic islands in the pathogenic filamentous fungus Aspergillus fumigatus.</title>
        <authorList>
            <person name="Fedorova N.D."/>
            <person name="Khaldi N."/>
            <person name="Joardar V.S."/>
            <person name="Maiti R."/>
            <person name="Amedeo P."/>
            <person name="Anderson M.J."/>
            <person name="Crabtree J."/>
            <person name="Silva J.C."/>
            <person name="Badger J.H."/>
            <person name="Albarraq A."/>
            <person name="Angiuoli S."/>
            <person name="Bussey H."/>
            <person name="Bowyer P."/>
            <person name="Cotty P.J."/>
            <person name="Dyer P.S."/>
            <person name="Egan A."/>
            <person name="Galens K."/>
            <person name="Fraser-Liggett C.M."/>
            <person name="Haas B.J."/>
            <person name="Inman J.M."/>
            <person name="Kent R."/>
            <person name="Lemieux S."/>
            <person name="Malavazi I."/>
            <person name="Orvis J."/>
            <person name="Roemer T."/>
            <person name="Ronning C.M."/>
            <person name="Sundaram J.P."/>
            <person name="Sutton G."/>
            <person name="Turner G."/>
            <person name="Venter J.C."/>
            <person name="White O.R."/>
            <person name="Whitty B.R."/>
            <person name="Youngman P."/>
            <person name="Wolfe K.H."/>
            <person name="Goldman G.H."/>
            <person name="Wortman J.R."/>
            <person name="Jiang B."/>
            <person name="Denning D.W."/>
            <person name="Nierman W.C."/>
        </authorList>
    </citation>
    <scope>NUCLEOTIDE SEQUENCE [LARGE SCALE GENOMIC DNA]</scope>
    <source>
        <strain evidence="2">ATCC 1007 / CBS 513.65 / DSM 816 / NCTC 3887 / NRRL 1</strain>
    </source>
</reference>
<dbReference type="EMBL" id="DS027052">
    <property type="protein sequence ID" value="EAW11221.1"/>
    <property type="molecule type" value="Genomic_DNA"/>
</dbReference>
<gene>
    <name evidence="1" type="ORF">ACLA_089130</name>
</gene>
<name>A1CEC2_ASPCL</name>
<dbReference type="GO" id="GO:0006401">
    <property type="term" value="P:RNA catabolic process"/>
    <property type="evidence" value="ECO:0007669"/>
    <property type="project" value="InterPro"/>
</dbReference>
<dbReference type="GeneID" id="4705296"/>
<protein>
    <submittedName>
        <fullName evidence="1">Uncharacterized protein</fullName>
    </submittedName>
</protein>
<dbReference type="HOGENOM" id="CLU_2333237_0_0_1"/>
<accession>A1CEC2</accession>
<evidence type="ECO:0000313" key="2">
    <source>
        <dbReference type="Proteomes" id="UP000006701"/>
    </source>
</evidence>
<dbReference type="RefSeq" id="XP_001272647.1">
    <property type="nucleotide sequence ID" value="XM_001272646.1"/>
</dbReference>
<dbReference type="VEuPathDB" id="FungiDB:ACLA_089130"/>